<accession>A0A1G7CYJ2</accession>
<dbReference type="STRING" id="168276.SAMN05444580_11750"/>
<evidence type="ECO:0000256" key="1">
    <source>
        <dbReference type="SAM" id="MobiDB-lite"/>
    </source>
</evidence>
<evidence type="ECO:0000313" key="3">
    <source>
        <dbReference type="EMBL" id="SDE43840.1"/>
    </source>
</evidence>
<organism evidence="3 4">
    <name type="scientific">Rhodococcus tukisamuensis</name>
    <dbReference type="NCBI Taxonomy" id="168276"/>
    <lineage>
        <taxon>Bacteria</taxon>
        <taxon>Bacillati</taxon>
        <taxon>Actinomycetota</taxon>
        <taxon>Actinomycetes</taxon>
        <taxon>Mycobacteriales</taxon>
        <taxon>Nocardiaceae</taxon>
        <taxon>Rhodococcus</taxon>
    </lineage>
</organism>
<keyword evidence="2" id="KW-1133">Transmembrane helix</keyword>
<gene>
    <name evidence="3" type="ORF">SAMN05444580_11750</name>
</gene>
<dbReference type="Proteomes" id="UP000199417">
    <property type="component" value="Unassembled WGS sequence"/>
</dbReference>
<evidence type="ECO:0000256" key="2">
    <source>
        <dbReference type="SAM" id="Phobius"/>
    </source>
</evidence>
<feature type="transmembrane region" description="Helical" evidence="2">
    <location>
        <begin position="85"/>
        <end position="106"/>
    </location>
</feature>
<keyword evidence="2" id="KW-0472">Membrane</keyword>
<dbReference type="AlphaFoldDB" id="A0A1G7CYJ2"/>
<feature type="compositionally biased region" description="Basic and acidic residues" evidence="1">
    <location>
        <begin position="51"/>
        <end position="78"/>
    </location>
</feature>
<sequence length="198" mass="20351">MGPERGEPGDSGPEEQRPETEGATPARPGGGRIRRQEPGATQPRPPTVGEARAREKARKEREELERQAAEAAAKDEQRRRTRRKAMIGGVAVVGVVGLVALGYTALSSDTVTATCVNPDTEVEVPEEYCTNGSPGVGGLFIFAGSSYRYNYGGKGGGVGTVVTGGSTAKPQGATVKTKSGTTIQRGGFGSKVSGSGGS</sequence>
<protein>
    <submittedName>
        <fullName evidence="3">Uncharacterized protein</fullName>
    </submittedName>
</protein>
<evidence type="ECO:0000313" key="4">
    <source>
        <dbReference type="Proteomes" id="UP000199417"/>
    </source>
</evidence>
<dbReference type="EMBL" id="FNAB01000017">
    <property type="protein sequence ID" value="SDE43840.1"/>
    <property type="molecule type" value="Genomic_DNA"/>
</dbReference>
<name>A0A1G7CYJ2_9NOCA</name>
<reference evidence="3 4" key="1">
    <citation type="submission" date="2016-10" db="EMBL/GenBank/DDBJ databases">
        <authorList>
            <person name="de Groot N.N."/>
        </authorList>
    </citation>
    <scope>NUCLEOTIDE SEQUENCE [LARGE SCALE GENOMIC DNA]</scope>
    <source>
        <strain evidence="3 4">JCM 11308</strain>
    </source>
</reference>
<keyword evidence="4" id="KW-1185">Reference proteome</keyword>
<keyword evidence="2" id="KW-0812">Transmembrane</keyword>
<feature type="region of interest" description="Disordered" evidence="1">
    <location>
        <begin position="1"/>
        <end position="82"/>
    </location>
</feature>
<feature type="compositionally biased region" description="Basic and acidic residues" evidence="1">
    <location>
        <begin position="1"/>
        <end position="20"/>
    </location>
</feature>
<proteinExistence type="predicted"/>